<accession>A0ACB0LZK5</accession>
<sequence length="290" mass="32657">MDYDGTPLASVHSNTFLLYRIFVFYITAFNKSYHRSSSPETLMSFLEEFQANLESLPNILHKKYALLRDLDKSLQDNQRQNEQRCEQEIEDIRRGVRSGNITPDTSVIRFSDEALDEQKHSIRIADEKVGLAVQAYDLVDTHIQQLDQYLKKFDEELRRERENAAIAGVHTSSPDGNTKSGKNEGGRGGRKKTRQTASTQTATAAALAAATEALATSVNPTGMDLDIPVDPNEPTYCFCNQVSYGEMVACDNPDCKIEWFHFGCVGLKEQPKGKWYCSTCAATRNRRRGK</sequence>
<dbReference type="EMBL" id="CASHSV030000716">
    <property type="protein sequence ID" value="CAJ2673709.1"/>
    <property type="molecule type" value="Genomic_DNA"/>
</dbReference>
<comment type="caution">
    <text evidence="1">The sequence shown here is derived from an EMBL/GenBank/DDBJ whole genome shotgun (WGS) entry which is preliminary data.</text>
</comment>
<dbReference type="Proteomes" id="UP001177021">
    <property type="component" value="Unassembled WGS sequence"/>
</dbReference>
<proteinExistence type="predicted"/>
<keyword evidence="2" id="KW-1185">Reference proteome</keyword>
<protein>
    <submittedName>
        <fullName evidence="1">Uncharacterized protein</fullName>
    </submittedName>
</protein>
<name>A0ACB0LZK5_TRIPR</name>
<evidence type="ECO:0000313" key="1">
    <source>
        <dbReference type="EMBL" id="CAJ2673709.1"/>
    </source>
</evidence>
<gene>
    <name evidence="1" type="ORF">MILVUS5_LOCUS37133</name>
</gene>
<evidence type="ECO:0000313" key="2">
    <source>
        <dbReference type="Proteomes" id="UP001177021"/>
    </source>
</evidence>
<organism evidence="1 2">
    <name type="scientific">Trifolium pratense</name>
    <name type="common">Red clover</name>
    <dbReference type="NCBI Taxonomy" id="57577"/>
    <lineage>
        <taxon>Eukaryota</taxon>
        <taxon>Viridiplantae</taxon>
        <taxon>Streptophyta</taxon>
        <taxon>Embryophyta</taxon>
        <taxon>Tracheophyta</taxon>
        <taxon>Spermatophyta</taxon>
        <taxon>Magnoliopsida</taxon>
        <taxon>eudicotyledons</taxon>
        <taxon>Gunneridae</taxon>
        <taxon>Pentapetalae</taxon>
        <taxon>rosids</taxon>
        <taxon>fabids</taxon>
        <taxon>Fabales</taxon>
        <taxon>Fabaceae</taxon>
        <taxon>Papilionoideae</taxon>
        <taxon>50 kb inversion clade</taxon>
        <taxon>NPAAA clade</taxon>
        <taxon>Hologalegina</taxon>
        <taxon>IRL clade</taxon>
        <taxon>Trifolieae</taxon>
        <taxon>Trifolium</taxon>
    </lineage>
</organism>
<reference evidence="1" key="1">
    <citation type="submission" date="2023-10" db="EMBL/GenBank/DDBJ databases">
        <authorList>
            <person name="Rodriguez Cubillos JULIANA M."/>
            <person name="De Vega J."/>
        </authorList>
    </citation>
    <scope>NUCLEOTIDE SEQUENCE</scope>
</reference>